<dbReference type="Proteomes" id="UP000179233">
    <property type="component" value="Unassembled WGS sequence"/>
</dbReference>
<dbReference type="GO" id="GO:0008716">
    <property type="term" value="F:D-alanine-D-alanine ligase activity"/>
    <property type="evidence" value="ECO:0007669"/>
    <property type="project" value="InterPro"/>
</dbReference>
<evidence type="ECO:0000256" key="2">
    <source>
        <dbReference type="ARBA" id="ARBA00022598"/>
    </source>
</evidence>
<dbReference type="PANTHER" id="PTHR23132:SF23">
    <property type="entry name" value="D-ALANINE--D-ALANINE LIGASE B"/>
    <property type="match status" value="1"/>
</dbReference>
<comment type="similarity">
    <text evidence="1">Belongs to the D-alanine--D-alanine ligase family.</text>
</comment>
<feature type="domain" description="ATP-grasp" evidence="5">
    <location>
        <begin position="137"/>
        <end position="341"/>
    </location>
</feature>
<keyword evidence="3" id="KW-0547">Nucleotide-binding</keyword>
<evidence type="ECO:0000313" key="6">
    <source>
        <dbReference type="EMBL" id="OGY18356.1"/>
    </source>
</evidence>
<dbReference type="GO" id="GO:0046872">
    <property type="term" value="F:metal ion binding"/>
    <property type="evidence" value="ECO:0007669"/>
    <property type="project" value="InterPro"/>
</dbReference>
<keyword evidence="2" id="KW-0436">Ligase</keyword>
<dbReference type="Gene3D" id="3.40.50.20">
    <property type="match status" value="1"/>
</dbReference>
<feature type="region of interest" description="Disordered" evidence="4">
    <location>
        <begin position="352"/>
        <end position="379"/>
    </location>
</feature>
<dbReference type="Gene3D" id="3.30.470.20">
    <property type="entry name" value="ATP-grasp fold, B domain"/>
    <property type="match status" value="2"/>
</dbReference>
<evidence type="ECO:0000256" key="1">
    <source>
        <dbReference type="ARBA" id="ARBA00010871"/>
    </source>
</evidence>
<dbReference type="GO" id="GO:0005524">
    <property type="term" value="F:ATP binding"/>
    <property type="evidence" value="ECO:0007669"/>
    <property type="project" value="UniProtKB-UniRule"/>
</dbReference>
<gene>
    <name evidence="6" type="ORF">A2786_02500</name>
</gene>
<evidence type="ECO:0000259" key="5">
    <source>
        <dbReference type="PROSITE" id="PS50975"/>
    </source>
</evidence>
<name>A0A1G1VSI4_9BACT</name>
<dbReference type="PROSITE" id="PS50975">
    <property type="entry name" value="ATP_GRASP"/>
    <property type="match status" value="1"/>
</dbReference>
<evidence type="ECO:0000313" key="7">
    <source>
        <dbReference type="Proteomes" id="UP000179233"/>
    </source>
</evidence>
<organism evidence="6 7">
    <name type="scientific">Candidatus Chisholmbacteria bacterium RIFCSPHIGHO2_01_FULL_52_32</name>
    <dbReference type="NCBI Taxonomy" id="1797591"/>
    <lineage>
        <taxon>Bacteria</taxon>
        <taxon>Candidatus Chisholmiibacteriota</taxon>
    </lineage>
</organism>
<keyword evidence="3" id="KW-0067">ATP-binding</keyword>
<dbReference type="Pfam" id="PF07478">
    <property type="entry name" value="Dala_Dala_lig_C"/>
    <property type="match status" value="1"/>
</dbReference>
<dbReference type="SUPFAM" id="SSF56059">
    <property type="entry name" value="Glutathione synthetase ATP-binding domain-like"/>
    <property type="match status" value="1"/>
</dbReference>
<feature type="region of interest" description="Disordered" evidence="4">
    <location>
        <begin position="1"/>
        <end position="23"/>
    </location>
</feature>
<reference evidence="6 7" key="1">
    <citation type="journal article" date="2016" name="Nat. Commun.">
        <title>Thousands of microbial genomes shed light on interconnected biogeochemical processes in an aquifer system.</title>
        <authorList>
            <person name="Anantharaman K."/>
            <person name="Brown C.T."/>
            <person name="Hug L.A."/>
            <person name="Sharon I."/>
            <person name="Castelle C.J."/>
            <person name="Probst A.J."/>
            <person name="Thomas B.C."/>
            <person name="Singh A."/>
            <person name="Wilkins M.J."/>
            <person name="Karaoz U."/>
            <person name="Brodie E.L."/>
            <person name="Williams K.H."/>
            <person name="Hubbard S.S."/>
            <person name="Banfield J.F."/>
        </authorList>
    </citation>
    <scope>NUCLEOTIDE SEQUENCE [LARGE SCALE GENOMIC DNA]</scope>
</reference>
<dbReference type="AlphaFoldDB" id="A0A1G1VSI4"/>
<proteinExistence type="inferred from homology"/>
<evidence type="ECO:0000256" key="4">
    <source>
        <dbReference type="SAM" id="MobiDB-lite"/>
    </source>
</evidence>
<protein>
    <recommendedName>
        <fullName evidence="5">ATP-grasp domain-containing protein</fullName>
    </recommendedName>
</protein>
<comment type="caution">
    <text evidence="6">The sequence shown here is derived from an EMBL/GenBank/DDBJ whole genome shotgun (WGS) entry which is preliminary data.</text>
</comment>
<dbReference type="InterPro" id="IPR011761">
    <property type="entry name" value="ATP-grasp"/>
</dbReference>
<dbReference type="InterPro" id="IPR011095">
    <property type="entry name" value="Dala_Dala_lig_C"/>
</dbReference>
<dbReference type="EMBL" id="MHCJ01000003">
    <property type="protein sequence ID" value="OGY18356.1"/>
    <property type="molecule type" value="Genomic_DNA"/>
</dbReference>
<evidence type="ECO:0000256" key="3">
    <source>
        <dbReference type="PROSITE-ProRule" id="PRU00409"/>
    </source>
</evidence>
<sequence length="379" mass="43032">MNADTEDKPPSQPTTQNGKTPLELPKKVAVTYSEVKREYFPTEAQYLTEKDALHDAKIIVSYLEKMGIRTELYPGDALLPQKLRRDKPDIVMNLVGSVKGNEYLASTIPAVLELLGISYTGAGILGESLDYNKFLVKKLLQQYGVPVPNNQLFNTPNDPLDPTLRFPLISKLNEIHGGVEITVDAISENEKHLRDRIKFLTQTYDQPVLVEEFIVGREITGMLLEGLNKKVYLAEKVFHKENQQYVFSTFEDQWLLHGDESFHYQRYHDELLKAYVKRAFEITKMADYGKFDVRMDSSGRYFFIDANSNPAFGPKEVDCALANILNLYGISFVEILKRLLLNTMRDATGVGTKVLPTPDGNGHGNYPQTREQTPHRILV</sequence>
<accession>A0A1G1VSI4</accession>
<dbReference type="PANTHER" id="PTHR23132">
    <property type="entry name" value="D-ALANINE--D-ALANINE LIGASE"/>
    <property type="match status" value="1"/>
</dbReference>